<reference evidence="3 4" key="1">
    <citation type="journal article" date="2024" name="Plant J.">
        <title>Genome sequences and population genomics reveal climatic adaptation and genomic divergence between two closely related sweetgum species.</title>
        <authorList>
            <person name="Xu W.Q."/>
            <person name="Ren C.Q."/>
            <person name="Zhang X.Y."/>
            <person name="Comes H.P."/>
            <person name="Liu X.H."/>
            <person name="Li Y.G."/>
            <person name="Kettle C.J."/>
            <person name="Jalonen R."/>
            <person name="Gaisberger H."/>
            <person name="Ma Y.Z."/>
            <person name="Qiu Y.X."/>
        </authorList>
    </citation>
    <scope>NUCLEOTIDE SEQUENCE [LARGE SCALE GENOMIC DNA]</scope>
    <source>
        <strain evidence="3">Hangzhou</strain>
    </source>
</reference>
<evidence type="ECO:0000313" key="4">
    <source>
        <dbReference type="Proteomes" id="UP001415857"/>
    </source>
</evidence>
<dbReference type="AlphaFoldDB" id="A0AAP0NA61"/>
<evidence type="ECO:0000313" key="3">
    <source>
        <dbReference type="EMBL" id="KAK9268462.1"/>
    </source>
</evidence>
<evidence type="ECO:0000256" key="1">
    <source>
        <dbReference type="SAM" id="MobiDB-lite"/>
    </source>
</evidence>
<evidence type="ECO:0000256" key="2">
    <source>
        <dbReference type="SAM" id="Phobius"/>
    </source>
</evidence>
<proteinExistence type="predicted"/>
<protein>
    <submittedName>
        <fullName evidence="3">Uncharacterized protein</fullName>
    </submittedName>
</protein>
<sequence length="208" mass="23087">MVILCGREGTATVRRGNPSSSSSSSSASSSNPPHSNRTPIPSPLSIPSTKPTSRFAYTPTFSAELNTSPQCYRTDGNSNEIPVIEKLRLNRARMFRRESFCLLCLIPFGGVVLVKSLMTPLATLPAPLATTTAGVPLFEIFLAVNKKDWHNNVLSMINVIRTPLTSSWVRVMFLKKEDGSKNWVVKYLESLFDRPNTPRRYLAGELRQ</sequence>
<feature type="transmembrane region" description="Helical" evidence="2">
    <location>
        <begin position="100"/>
        <end position="118"/>
    </location>
</feature>
<accession>A0AAP0NA61</accession>
<keyword evidence="2" id="KW-0812">Transmembrane</keyword>
<organism evidence="3 4">
    <name type="scientific">Liquidambar formosana</name>
    <name type="common">Formosan gum</name>
    <dbReference type="NCBI Taxonomy" id="63359"/>
    <lineage>
        <taxon>Eukaryota</taxon>
        <taxon>Viridiplantae</taxon>
        <taxon>Streptophyta</taxon>
        <taxon>Embryophyta</taxon>
        <taxon>Tracheophyta</taxon>
        <taxon>Spermatophyta</taxon>
        <taxon>Magnoliopsida</taxon>
        <taxon>eudicotyledons</taxon>
        <taxon>Gunneridae</taxon>
        <taxon>Pentapetalae</taxon>
        <taxon>Saxifragales</taxon>
        <taxon>Altingiaceae</taxon>
        <taxon>Liquidambar</taxon>
    </lineage>
</organism>
<feature type="region of interest" description="Disordered" evidence="1">
    <location>
        <begin position="1"/>
        <end position="49"/>
    </location>
</feature>
<name>A0AAP0NA61_LIQFO</name>
<feature type="compositionally biased region" description="Low complexity" evidence="1">
    <location>
        <begin position="17"/>
        <end position="49"/>
    </location>
</feature>
<dbReference type="EMBL" id="JBBPBK010000015">
    <property type="protein sequence ID" value="KAK9268462.1"/>
    <property type="molecule type" value="Genomic_DNA"/>
</dbReference>
<keyword evidence="4" id="KW-1185">Reference proteome</keyword>
<keyword evidence="2" id="KW-0472">Membrane</keyword>
<keyword evidence="2" id="KW-1133">Transmembrane helix</keyword>
<dbReference type="Proteomes" id="UP001415857">
    <property type="component" value="Unassembled WGS sequence"/>
</dbReference>
<comment type="caution">
    <text evidence="3">The sequence shown here is derived from an EMBL/GenBank/DDBJ whole genome shotgun (WGS) entry which is preliminary data.</text>
</comment>
<gene>
    <name evidence="3" type="ORF">L1049_000213</name>
</gene>